<protein>
    <submittedName>
        <fullName evidence="6">Related to NACHT and WD40 domain protein-Penicillium marneffei</fullName>
    </submittedName>
</protein>
<keyword evidence="7" id="KW-1185">Reference proteome</keyword>
<feature type="compositionally biased region" description="Basic residues" evidence="4">
    <location>
        <begin position="1"/>
        <end position="12"/>
    </location>
</feature>
<dbReference type="PROSITE" id="PS50082">
    <property type="entry name" value="WD_REPEATS_2"/>
    <property type="match status" value="1"/>
</dbReference>
<keyword evidence="1 3" id="KW-0853">WD repeat</keyword>
<dbReference type="InterPro" id="IPR019775">
    <property type="entry name" value="WD40_repeat_CS"/>
</dbReference>
<dbReference type="InterPro" id="IPR056884">
    <property type="entry name" value="NPHP3-like_N"/>
</dbReference>
<dbReference type="Pfam" id="PF00400">
    <property type="entry name" value="WD40"/>
    <property type="match status" value="1"/>
</dbReference>
<dbReference type="InterPro" id="IPR036322">
    <property type="entry name" value="WD40_repeat_dom_sf"/>
</dbReference>
<comment type="caution">
    <text evidence="6">The sequence shown here is derived from an EMBL/GenBank/DDBJ whole genome shotgun (WGS) entry which is preliminary data.</text>
</comment>
<organism evidence="6 7">
    <name type="scientific">Serendipita indica (strain DSM 11827)</name>
    <name type="common">Root endophyte fungus</name>
    <name type="synonym">Piriformospora indica</name>
    <dbReference type="NCBI Taxonomy" id="1109443"/>
    <lineage>
        <taxon>Eukaryota</taxon>
        <taxon>Fungi</taxon>
        <taxon>Dikarya</taxon>
        <taxon>Basidiomycota</taxon>
        <taxon>Agaricomycotina</taxon>
        <taxon>Agaricomycetes</taxon>
        <taxon>Sebacinales</taxon>
        <taxon>Serendipitaceae</taxon>
        <taxon>Serendipita</taxon>
    </lineage>
</organism>
<dbReference type="Gene3D" id="3.40.50.300">
    <property type="entry name" value="P-loop containing nucleotide triphosphate hydrolases"/>
    <property type="match status" value="1"/>
</dbReference>
<feature type="region of interest" description="Disordered" evidence="4">
    <location>
        <begin position="1"/>
        <end position="45"/>
    </location>
</feature>
<dbReference type="SMART" id="SM00320">
    <property type="entry name" value="WD40"/>
    <property type="match status" value="2"/>
</dbReference>
<sequence length="914" mass="101789">MKQFIKKVKKKVQSASSSGTRESSPNPAESSVGASGHPTNTPQDKIQELTNSSETYEQISEWLEQGLSPLRDVSKATSIISPLKGTCLVAIRGVQLARNVRNYDKAWGDFLRTAQGHADLISLRLDRLEAKSAKAAKDERLVKAAQDYAEAIREILVTAQKAMSAAREGTGGTAGHFAQTNMDLAIISELRVKEGRSFNIYQRTLSDITFSTALEIEATINEIQEEVGQLDQINFALGEGAEADALRSSMQHAYGTNLDSCEPGTRVDVLTKIRQWARDHNDRQQIFWLRDAGGTGKSTIAVTMANEWAREKRLAGRFFFSPNVDINQRIKFFCRIVAADIACQFPLLRRQIELPLSELPWMESRMDFVLQFRRVVLGPLQEQIAGRAVCLVVDALDNCEVQDRVFFLKTILIELPKFPLLKVLITSRELQDIADRLANSPLVCGQGVQLLNVNSPPQNDISVYIHSKLQSYPLKDRQRIIAHSQGLFIWAATFCRALLQTRLGARLLNNLAHQAVTGSIDQLYLDILKQASVDKNAEENLTLVLQVIISAFQPVSSNTIRDLLPAVEQVDDLVRDLAGVIKDGHPDRPLKVLHPTFREFIASNEDRANGFLVQINPSHSLLGLACLEVMEYLLKFDMLGISHLGGSIPFNKEVKDIPKAIERHVPMVLRYAASYWAHHIAAAESAWEEWARVASFLRNHLCHWLELMSWRGALDQSLQGLSQLALRARKQTLGNDDIAVVQHAFQFLIKNRLTIETSALHAYTVPVALAPKGSSLFRDFDPPKSLPTLRAARAGDQIWETQLSLIGHDDHVMEVKVSPNGNHAITLGQDGSIRLWDTNTAESTLLSYNAERDTVLFGSTAEFSADGTTAAVGYKNHDLRLWDTRSCRPIWTSTVPLEMRGGPAPTLREYLAAL</sequence>
<dbReference type="OrthoDB" id="4760524at2759"/>
<dbReference type="SUPFAM" id="SSF52540">
    <property type="entry name" value="P-loop containing nucleoside triphosphate hydrolases"/>
    <property type="match status" value="1"/>
</dbReference>
<evidence type="ECO:0000256" key="3">
    <source>
        <dbReference type="PROSITE-ProRule" id="PRU00221"/>
    </source>
</evidence>
<feature type="compositionally biased region" description="Polar residues" evidence="4">
    <location>
        <begin position="13"/>
        <end position="45"/>
    </location>
</feature>
<dbReference type="Pfam" id="PF24883">
    <property type="entry name" value="NPHP3_N"/>
    <property type="match status" value="1"/>
</dbReference>
<dbReference type="SUPFAM" id="SSF50978">
    <property type="entry name" value="WD40 repeat-like"/>
    <property type="match status" value="1"/>
</dbReference>
<evidence type="ECO:0000256" key="4">
    <source>
        <dbReference type="SAM" id="MobiDB-lite"/>
    </source>
</evidence>
<accession>G4TQ20</accession>
<dbReference type="EMBL" id="CAFZ01000223">
    <property type="protein sequence ID" value="CCA73419.1"/>
    <property type="molecule type" value="Genomic_DNA"/>
</dbReference>
<dbReference type="STRING" id="1109443.G4TQ20"/>
<name>G4TQ20_SERID</name>
<evidence type="ECO:0000256" key="2">
    <source>
        <dbReference type="ARBA" id="ARBA00022737"/>
    </source>
</evidence>
<dbReference type="Proteomes" id="UP000007148">
    <property type="component" value="Unassembled WGS sequence"/>
</dbReference>
<dbReference type="InterPro" id="IPR001680">
    <property type="entry name" value="WD40_rpt"/>
</dbReference>
<feature type="repeat" description="WD" evidence="3">
    <location>
        <begin position="805"/>
        <end position="846"/>
    </location>
</feature>
<evidence type="ECO:0000259" key="5">
    <source>
        <dbReference type="Pfam" id="PF24883"/>
    </source>
</evidence>
<dbReference type="InterPro" id="IPR015943">
    <property type="entry name" value="WD40/YVTN_repeat-like_dom_sf"/>
</dbReference>
<proteinExistence type="predicted"/>
<dbReference type="InterPro" id="IPR027417">
    <property type="entry name" value="P-loop_NTPase"/>
</dbReference>
<reference evidence="6 7" key="1">
    <citation type="journal article" date="2011" name="PLoS Pathog.">
        <title>Endophytic Life Strategies Decoded by Genome and Transcriptome Analyses of the Mutualistic Root Symbiont Piriformospora indica.</title>
        <authorList>
            <person name="Zuccaro A."/>
            <person name="Lahrmann U."/>
            <person name="Guldener U."/>
            <person name="Langen G."/>
            <person name="Pfiffi S."/>
            <person name="Biedenkopf D."/>
            <person name="Wong P."/>
            <person name="Samans B."/>
            <person name="Grimm C."/>
            <person name="Basiewicz M."/>
            <person name="Murat C."/>
            <person name="Martin F."/>
            <person name="Kogel K.H."/>
        </authorList>
    </citation>
    <scope>NUCLEOTIDE SEQUENCE [LARGE SCALE GENOMIC DNA]</scope>
    <source>
        <strain evidence="6 7">DSM 11827</strain>
    </source>
</reference>
<gene>
    <name evidence="6" type="ORF">PIIN_07373</name>
</gene>
<evidence type="ECO:0000313" key="6">
    <source>
        <dbReference type="EMBL" id="CCA73419.1"/>
    </source>
</evidence>
<dbReference type="HOGENOM" id="CLU_000288_6_5_1"/>
<dbReference type="AlphaFoldDB" id="G4TQ20"/>
<feature type="domain" description="Nephrocystin 3-like N-terminal" evidence="5">
    <location>
        <begin position="272"/>
        <end position="428"/>
    </location>
</feature>
<dbReference type="InParanoid" id="G4TQ20"/>
<dbReference type="Gene3D" id="2.130.10.10">
    <property type="entry name" value="YVTN repeat-like/Quinoprotein amine dehydrogenase"/>
    <property type="match status" value="1"/>
</dbReference>
<keyword evidence="2" id="KW-0677">Repeat</keyword>
<evidence type="ECO:0000256" key="1">
    <source>
        <dbReference type="ARBA" id="ARBA00022574"/>
    </source>
</evidence>
<dbReference type="PANTHER" id="PTHR10039">
    <property type="entry name" value="AMELOGENIN"/>
    <property type="match status" value="1"/>
</dbReference>
<dbReference type="eggNOG" id="KOG0266">
    <property type="taxonomic scope" value="Eukaryota"/>
</dbReference>
<evidence type="ECO:0000313" key="7">
    <source>
        <dbReference type="Proteomes" id="UP000007148"/>
    </source>
</evidence>
<dbReference type="PROSITE" id="PS50294">
    <property type="entry name" value="WD_REPEATS_REGION"/>
    <property type="match status" value="1"/>
</dbReference>
<dbReference type="PROSITE" id="PS00678">
    <property type="entry name" value="WD_REPEATS_1"/>
    <property type="match status" value="1"/>
</dbReference>